<evidence type="ECO:0000313" key="1">
    <source>
        <dbReference type="EMBL" id="SDY83801.1"/>
    </source>
</evidence>
<dbReference type="STRING" id="321339.SAMN05444340_12028"/>
<dbReference type="Gene3D" id="2.160.20.10">
    <property type="entry name" value="Single-stranded right-handed beta-helix, Pectin lyase-like"/>
    <property type="match status" value="1"/>
</dbReference>
<evidence type="ECO:0000313" key="2">
    <source>
        <dbReference type="Proteomes" id="UP000199286"/>
    </source>
</evidence>
<evidence type="ECO:0008006" key="3">
    <source>
        <dbReference type="Google" id="ProtNLM"/>
    </source>
</evidence>
<dbReference type="Proteomes" id="UP000199286">
    <property type="component" value="Unassembled WGS sequence"/>
</dbReference>
<keyword evidence="2" id="KW-1185">Reference proteome</keyword>
<organism evidence="1 2">
    <name type="scientific">Citreimonas salinaria</name>
    <dbReference type="NCBI Taxonomy" id="321339"/>
    <lineage>
        <taxon>Bacteria</taxon>
        <taxon>Pseudomonadati</taxon>
        <taxon>Pseudomonadota</taxon>
        <taxon>Alphaproteobacteria</taxon>
        <taxon>Rhodobacterales</taxon>
        <taxon>Roseobacteraceae</taxon>
        <taxon>Citreimonas</taxon>
    </lineage>
</organism>
<dbReference type="SUPFAM" id="SSF51126">
    <property type="entry name" value="Pectin lyase-like"/>
    <property type="match status" value="1"/>
</dbReference>
<reference evidence="1 2" key="1">
    <citation type="submission" date="2016-10" db="EMBL/GenBank/DDBJ databases">
        <authorList>
            <person name="de Groot N.N."/>
        </authorList>
    </citation>
    <scope>NUCLEOTIDE SEQUENCE [LARGE SCALE GENOMIC DNA]</scope>
    <source>
        <strain evidence="1 2">DSM 26880</strain>
    </source>
</reference>
<dbReference type="InterPro" id="IPR012334">
    <property type="entry name" value="Pectin_lyas_fold"/>
</dbReference>
<dbReference type="EMBL" id="FNPF01000020">
    <property type="protein sequence ID" value="SDY83801.1"/>
    <property type="molecule type" value="Genomic_DNA"/>
</dbReference>
<protein>
    <recommendedName>
        <fullName evidence="3">Right handed beta helix region</fullName>
    </recommendedName>
</protein>
<dbReference type="InterPro" id="IPR011050">
    <property type="entry name" value="Pectin_lyase_fold/virulence"/>
</dbReference>
<name>A0A1H3N4B4_9RHOB</name>
<accession>A0A1H3N4B4</accession>
<sequence>MLSLDAHRIEGQSDAGLINHWIARLAEAGGGDIALAPRRHVIDETVVLRSGVRLVGQGTATVLAAAPGLAGPVVASADARALEAADAWFHEDGVPVRFALRDLMIDGADGAAEDGWGAGCGLMLYGKGFEIAGVQISHMKAHGIVSTGSAKGGQKTWQDEPEAMFDLRVSRCGGDGFVMRGPHDSIIRQAIIAICKGRGLSVEQNGVYNGACDIEFCHAYATDGIAIDLQAKVKAGFLQGDTGRGAGVRIGGSNKTYVDRIECFKTRGTAEDYALEIAAPFTQVGLARVRADWGAGGVHVRAPGCQIGLLDVEGTRNTGGPLADTPNATTGLYVEGAHTRINAVNVRNFDAGTGIRIAPGRAGIDMAATTARCATHLVARGLNGCDLRVTMQMARGETHDAKPGRQDNFALRVLKAP</sequence>
<dbReference type="RefSeq" id="WP_089885587.1">
    <property type="nucleotide sequence ID" value="NZ_FNPF01000020.1"/>
</dbReference>
<gene>
    <name evidence="1" type="ORF">SAMN05444340_12028</name>
</gene>
<dbReference type="AlphaFoldDB" id="A0A1H3N4B4"/>
<proteinExistence type="predicted"/>